<dbReference type="EMBL" id="CP111018">
    <property type="protein sequence ID" value="WAR10358.1"/>
    <property type="molecule type" value="Genomic_DNA"/>
</dbReference>
<dbReference type="PANTHER" id="PTHR34605:SF4">
    <property type="entry name" value="DNA ADENINE METHYLTRANSFERASE"/>
    <property type="match status" value="1"/>
</dbReference>
<dbReference type="PANTHER" id="PTHR34605">
    <property type="entry name" value="PHAGE_INTEGRASE DOMAIN-CONTAINING PROTEIN"/>
    <property type="match status" value="1"/>
</dbReference>
<keyword evidence="1" id="KW-0233">DNA recombination</keyword>
<dbReference type="Gene3D" id="1.10.443.10">
    <property type="entry name" value="Intergrase catalytic core"/>
    <property type="match status" value="1"/>
</dbReference>
<organism evidence="2 3">
    <name type="scientific">Mya arenaria</name>
    <name type="common">Soft-shell clam</name>
    <dbReference type="NCBI Taxonomy" id="6604"/>
    <lineage>
        <taxon>Eukaryota</taxon>
        <taxon>Metazoa</taxon>
        <taxon>Spiralia</taxon>
        <taxon>Lophotrochozoa</taxon>
        <taxon>Mollusca</taxon>
        <taxon>Bivalvia</taxon>
        <taxon>Autobranchia</taxon>
        <taxon>Heteroconchia</taxon>
        <taxon>Euheterodonta</taxon>
        <taxon>Imparidentia</taxon>
        <taxon>Neoheterodontei</taxon>
        <taxon>Myida</taxon>
        <taxon>Myoidea</taxon>
        <taxon>Myidae</taxon>
        <taxon>Mya</taxon>
    </lineage>
</organism>
<dbReference type="InterPro" id="IPR011010">
    <property type="entry name" value="DNA_brk_join_enz"/>
</dbReference>
<sequence length="124" mass="13880">MGWPGFLQNPKLQNGGTFTTNSFCLRQLTFCKSKNVHVLKQGPPISYSRAREIVHANLSALGLETPTFGLHNIRRGGATSVANTGHVNDRLLKKHGRWKSEFCKDHYIVESGEVRKCVYLKLGI</sequence>
<protein>
    <recommendedName>
        <fullName evidence="4">Tyr recombinase domain-containing protein</fullName>
    </recommendedName>
</protein>
<evidence type="ECO:0000256" key="1">
    <source>
        <dbReference type="ARBA" id="ARBA00023172"/>
    </source>
</evidence>
<reference evidence="2" key="1">
    <citation type="submission" date="2022-11" db="EMBL/GenBank/DDBJ databases">
        <title>Centuries of genome instability and evolution in soft-shell clam transmissible cancer (bioRxiv).</title>
        <authorList>
            <person name="Hart S.F.M."/>
            <person name="Yonemitsu M.A."/>
            <person name="Giersch R.M."/>
            <person name="Beal B.F."/>
            <person name="Arriagada G."/>
            <person name="Davis B.W."/>
            <person name="Ostrander E.A."/>
            <person name="Goff S.P."/>
            <person name="Metzger M.J."/>
        </authorList>
    </citation>
    <scope>NUCLEOTIDE SEQUENCE</scope>
    <source>
        <strain evidence="2">MELC-2E11</strain>
        <tissue evidence="2">Siphon/mantle</tissue>
    </source>
</reference>
<evidence type="ECO:0000313" key="2">
    <source>
        <dbReference type="EMBL" id="WAR10358.1"/>
    </source>
</evidence>
<accession>A0ABY7EP36</accession>
<dbReference type="InterPro" id="IPR013762">
    <property type="entry name" value="Integrase-like_cat_sf"/>
</dbReference>
<proteinExistence type="predicted"/>
<keyword evidence="3" id="KW-1185">Reference proteome</keyword>
<dbReference type="SUPFAM" id="SSF56349">
    <property type="entry name" value="DNA breaking-rejoining enzymes"/>
    <property type="match status" value="1"/>
</dbReference>
<evidence type="ECO:0000313" key="3">
    <source>
        <dbReference type="Proteomes" id="UP001164746"/>
    </source>
</evidence>
<name>A0ABY7EP36_MYAAR</name>
<gene>
    <name evidence="2" type="ORF">MAR_035434</name>
</gene>
<dbReference type="InterPro" id="IPR052925">
    <property type="entry name" value="Phage_Integrase-like_Recomb"/>
</dbReference>
<evidence type="ECO:0008006" key="4">
    <source>
        <dbReference type="Google" id="ProtNLM"/>
    </source>
</evidence>
<dbReference type="Proteomes" id="UP001164746">
    <property type="component" value="Chromosome 7"/>
</dbReference>